<feature type="compositionally biased region" description="Acidic residues" evidence="3">
    <location>
        <begin position="1411"/>
        <end position="1437"/>
    </location>
</feature>
<dbReference type="Pfam" id="PF21143">
    <property type="entry name" value="Aquarius_N_2nd"/>
    <property type="match status" value="1"/>
</dbReference>
<dbReference type="OrthoDB" id="1879at2759"/>
<keyword evidence="1" id="KW-0378">Hydrolase</keyword>
<feature type="region of interest" description="Disordered" evidence="3">
    <location>
        <begin position="1411"/>
        <end position="1450"/>
    </location>
</feature>
<evidence type="ECO:0000256" key="3">
    <source>
        <dbReference type="SAM" id="MobiDB-lite"/>
    </source>
</evidence>
<dbReference type="PANTHER" id="PTHR10887">
    <property type="entry name" value="DNA2/NAM7 HELICASE FAMILY"/>
    <property type="match status" value="1"/>
</dbReference>
<feature type="domain" description="RNA helicase aquarius N-terminal" evidence="6">
    <location>
        <begin position="38"/>
        <end position="428"/>
    </location>
</feature>
<keyword evidence="1" id="KW-0547">Nucleotide-binding</keyword>
<comment type="function">
    <text evidence="2">Involved in mRNA splicing where it associates with cdc5 and the other cwf proteins as part of the spliceosome.</text>
</comment>
<feature type="domain" description="DNA2/NAM7 helicase-like C-terminal" evidence="5">
    <location>
        <begin position="1131"/>
        <end position="1323"/>
    </location>
</feature>
<dbReference type="GO" id="GO:0045292">
    <property type="term" value="P:mRNA cis splicing, via spliceosome"/>
    <property type="evidence" value="ECO:0007669"/>
    <property type="project" value="UniProtKB-UniRule"/>
</dbReference>
<dbReference type="Pfam" id="PF16399">
    <property type="entry name" value="Aquarius_N_1st"/>
    <property type="match status" value="1"/>
</dbReference>
<accession>A0A1Y2EEH2</accession>
<evidence type="ECO:0000256" key="1">
    <source>
        <dbReference type="ARBA" id="ARBA00022806"/>
    </source>
</evidence>
<comment type="caution">
    <text evidence="9">The sequence shown here is derived from an EMBL/GenBank/DDBJ whole genome shotgun (WGS) entry which is preliminary data.</text>
</comment>
<feature type="compositionally biased region" description="Basic residues" evidence="3">
    <location>
        <begin position="1"/>
        <end position="11"/>
    </location>
</feature>
<dbReference type="InterPro" id="IPR048967">
    <property type="entry name" value="Aquarius_insert"/>
</dbReference>
<dbReference type="InterPro" id="IPR026300">
    <property type="entry name" value="CWF11_fam"/>
</dbReference>
<dbReference type="EMBL" id="MCFJ01000002">
    <property type="protein sequence ID" value="ORY69960.1"/>
    <property type="molecule type" value="Genomic_DNA"/>
</dbReference>
<keyword evidence="2" id="KW-0508">mRNA splicing</keyword>
<dbReference type="InterPro" id="IPR048966">
    <property type="entry name" value="Aquarius_b-barrel"/>
</dbReference>
<feature type="domain" description="RNA helicase aquarius insertion" evidence="8">
    <location>
        <begin position="720"/>
        <end position="812"/>
    </location>
</feature>
<dbReference type="GO" id="GO:0071013">
    <property type="term" value="C:catalytic step 2 spliceosome"/>
    <property type="evidence" value="ECO:0007669"/>
    <property type="project" value="TreeGrafter"/>
</dbReference>
<dbReference type="GO" id="GO:0004386">
    <property type="term" value="F:helicase activity"/>
    <property type="evidence" value="ECO:0007669"/>
    <property type="project" value="InterPro"/>
</dbReference>
<dbReference type="FunFam" id="3.40.50.300:FF:000507">
    <property type="entry name" value="Pre-mRNA-splicing factor"/>
    <property type="match status" value="1"/>
</dbReference>
<dbReference type="Pfam" id="PF21144">
    <property type="entry name" value="Aquarius_N_3rd"/>
    <property type="match status" value="1"/>
</dbReference>
<comment type="subcellular location">
    <subcellularLocation>
        <location evidence="2">Nucleus</location>
    </subcellularLocation>
</comment>
<dbReference type="PIRSF" id="PIRSF038901">
    <property type="entry name" value="AQR_cwf11"/>
    <property type="match status" value="1"/>
</dbReference>
<keyword evidence="2" id="KW-0539">Nucleus</keyword>
<dbReference type="PANTHER" id="PTHR10887:SF5">
    <property type="entry name" value="RNA HELICASE AQUARIUS"/>
    <property type="match status" value="1"/>
</dbReference>
<dbReference type="RefSeq" id="XP_040719910.1">
    <property type="nucleotide sequence ID" value="XM_040863346.1"/>
</dbReference>
<evidence type="ECO:0000313" key="10">
    <source>
        <dbReference type="Proteomes" id="UP000193689"/>
    </source>
</evidence>
<evidence type="ECO:0000259" key="7">
    <source>
        <dbReference type="Pfam" id="PF21143"/>
    </source>
</evidence>
<dbReference type="CDD" id="cd17935">
    <property type="entry name" value="EEXXQc_AQR"/>
    <property type="match status" value="1"/>
</dbReference>
<evidence type="ECO:0000259" key="6">
    <source>
        <dbReference type="Pfam" id="PF16399"/>
    </source>
</evidence>
<dbReference type="SUPFAM" id="SSF52540">
    <property type="entry name" value="P-loop containing nucleoside triphosphate hydrolases"/>
    <property type="match status" value="1"/>
</dbReference>
<comment type="similarity">
    <text evidence="2">Belongs to the CWF11 family.</text>
</comment>
<gene>
    <name evidence="9" type="ORF">BCR38DRAFT_481116</name>
</gene>
<evidence type="ECO:0000259" key="4">
    <source>
        <dbReference type="Pfam" id="PF13086"/>
    </source>
</evidence>
<dbReference type="InterPro" id="IPR027417">
    <property type="entry name" value="P-loop_NTPase"/>
</dbReference>
<dbReference type="Pfam" id="PF13087">
    <property type="entry name" value="AAA_12"/>
    <property type="match status" value="1"/>
</dbReference>
<dbReference type="Proteomes" id="UP000193689">
    <property type="component" value="Unassembled WGS sequence"/>
</dbReference>
<proteinExistence type="inferred from homology"/>
<dbReference type="InterPro" id="IPR045055">
    <property type="entry name" value="DNA2/NAM7-like"/>
</dbReference>
<keyword evidence="1" id="KW-0067">ATP-binding</keyword>
<evidence type="ECO:0000259" key="5">
    <source>
        <dbReference type="Pfam" id="PF13087"/>
    </source>
</evidence>
<evidence type="ECO:0000313" key="9">
    <source>
        <dbReference type="EMBL" id="ORY69960.1"/>
    </source>
</evidence>
<keyword evidence="2" id="KW-0507">mRNA processing</keyword>
<feature type="region of interest" description="Disordered" evidence="3">
    <location>
        <begin position="1"/>
        <end position="29"/>
    </location>
</feature>
<dbReference type="InterPro" id="IPR041679">
    <property type="entry name" value="DNA2/NAM7-like_C"/>
</dbReference>
<organism evidence="9 10">
    <name type="scientific">Pseudomassariella vexata</name>
    <dbReference type="NCBI Taxonomy" id="1141098"/>
    <lineage>
        <taxon>Eukaryota</taxon>
        <taxon>Fungi</taxon>
        <taxon>Dikarya</taxon>
        <taxon>Ascomycota</taxon>
        <taxon>Pezizomycotina</taxon>
        <taxon>Sordariomycetes</taxon>
        <taxon>Xylariomycetidae</taxon>
        <taxon>Amphisphaeriales</taxon>
        <taxon>Pseudomassariaceae</taxon>
        <taxon>Pseudomassariella</taxon>
    </lineage>
</organism>
<keyword evidence="10" id="KW-1185">Reference proteome</keyword>
<dbReference type="Pfam" id="PF13086">
    <property type="entry name" value="AAA_11"/>
    <property type="match status" value="1"/>
</dbReference>
<protein>
    <recommendedName>
        <fullName evidence="2">Pre-mRNA-splicing factor</fullName>
    </recommendedName>
</protein>
<reference evidence="9 10" key="1">
    <citation type="submission" date="2016-07" db="EMBL/GenBank/DDBJ databases">
        <title>Pervasive Adenine N6-methylation of Active Genes in Fungi.</title>
        <authorList>
            <consortium name="DOE Joint Genome Institute"/>
            <person name="Mondo S.J."/>
            <person name="Dannebaum R.O."/>
            <person name="Kuo R.C."/>
            <person name="Labutti K."/>
            <person name="Haridas S."/>
            <person name="Kuo A."/>
            <person name="Salamov A."/>
            <person name="Ahrendt S.R."/>
            <person name="Lipzen A."/>
            <person name="Sullivan W."/>
            <person name="Andreopoulos W.B."/>
            <person name="Clum A."/>
            <person name="Lindquist E."/>
            <person name="Daum C."/>
            <person name="Ramamoorthy G.K."/>
            <person name="Gryganskyi A."/>
            <person name="Culley D."/>
            <person name="Magnuson J.K."/>
            <person name="James T.Y."/>
            <person name="O'Malley M.A."/>
            <person name="Stajich J.E."/>
            <person name="Spatafora J.W."/>
            <person name="Visel A."/>
            <person name="Grigoriev I.V."/>
        </authorList>
    </citation>
    <scope>NUCLEOTIDE SEQUENCE [LARGE SCALE GENOMIC DNA]</scope>
    <source>
        <strain evidence="9 10">CBS 129021</strain>
    </source>
</reference>
<dbReference type="GeneID" id="63779558"/>
<dbReference type="Gene3D" id="3.40.50.300">
    <property type="entry name" value="P-loop containing nucleotide triphosphate hydrolases"/>
    <property type="match status" value="2"/>
</dbReference>
<comment type="subunit">
    <text evidence="2">Belongs to the 40S cdc5-associated complex (or cwf complex), a spliceosome sub-complex reminiscent of a late-stage spliceosome.</text>
</comment>
<dbReference type="InterPro" id="IPR032174">
    <property type="entry name" value="Aquarius_N"/>
</dbReference>
<dbReference type="CDD" id="cd18808">
    <property type="entry name" value="SF1_C_Upf1"/>
    <property type="match status" value="1"/>
</dbReference>
<dbReference type="STRING" id="1141098.A0A1Y2EEH2"/>
<feature type="domain" description="RNA helicase aquarius beta-barrel" evidence="7">
    <location>
        <begin position="505"/>
        <end position="672"/>
    </location>
</feature>
<dbReference type="InterPro" id="IPR047187">
    <property type="entry name" value="SF1_C_Upf1"/>
</dbReference>
<name>A0A1Y2EEH2_9PEZI</name>
<dbReference type="GO" id="GO:0005684">
    <property type="term" value="C:U2-type spliceosomal complex"/>
    <property type="evidence" value="ECO:0007669"/>
    <property type="project" value="UniProtKB-UniRule"/>
</dbReference>
<dbReference type="InterPro" id="IPR041677">
    <property type="entry name" value="DNA2/NAM7_AAA_11"/>
</dbReference>
<dbReference type="GO" id="GO:0003729">
    <property type="term" value="F:mRNA binding"/>
    <property type="evidence" value="ECO:0007669"/>
    <property type="project" value="TreeGrafter"/>
</dbReference>
<feature type="domain" description="DNA2/NAM7 helicase helicase" evidence="4">
    <location>
        <begin position="832"/>
        <end position="1120"/>
    </location>
</feature>
<sequence>MPTAKRLKKGGKGGSESKSLKKTETARPTAAEIEGQSEFAQLAKQHWLKTTTKRTAKVKVKNDVLKREIWNALEKEGFQYKSLLVLEGLQILESYLWPGYSEDSSNLHVLLVALITNIKARERLETWSIFEDRPADFSALFRRILSMTLDLTLSLPIRTHLLSFMIYAFQSLDCGIVRKECAPLVSISIWHNLSTELKRDTKLESTPHLRKTWRAASKRYDSADEDTKARLRFDRAWLYTLTLEFLGMIYEPQRNSEHTIYVERFVEFITDLQSQLPTRRYVNTLLQDLHLVTAISMSPMFIDEDNGLLRKQWKLLCHYTYFNINDQTGAQLSRNEAYDHHCQALAKLQRVALRHFKEKLTVLALSNYGSIDKRNELMSLLEPLTEDELVQLARHLELRTEFPALSKVVSIDRNFLMEMLVNTFERRPTFQENLPSIAPTELELFDQDLVRTDGYDGSHPLAIPKLNLQYLSVGDFLWRALTLYRSETFYGIRKDIEDAVKRLRPDTRKSGDTGFAGFSRMALPISRPSILEVVPPLVGEDKPSAVRAEITLDFRRLADTIRRDWDSLRPDDVVFLVAVDAAAPPPLADGTAPISEAQKLGVVSVRAAEIIQIMDDKGRSIRDPGEYLNGGGRSSTRRVQLRLDAETYKRDTDRVLKGSPDPYEQINLVVRRSGKENNFKPVLESIRSLTLSEVPLASWLHEVFLGYGDPAGATYKNLPNRAGKVDFRDTFLDWQHLVESMPGKTIEPGDDVSSSFGPPYVLELGVKAAEEPKTKLSKKRRRDAEPALLAEVETYKVSTYKPPNTGPYPMDAPKLNMVRFTPAQIDAIVSGTQPGLTVIVGPPGTGKTDVATQIINNIYHNFPEQRTLLIAHSNQALNQLFAKIVALDIDERHLLRLGHGEEELDTEGNFSKLGRVESFLKNRDRYLQEVNRLATSVGAPGAHGNSAETAGYFNSVYIQPAWAKFKEISQSEDVSTTDIVQAFPFHYYFSDAPQPLFPVEADRAAVLDIANGCYFHISKIFSELDDVLPFEILRRDRDKANYLLTNEARIIAMTSTHAAMRRSEIAKLGFHYDNVIMEEAAQITEVENFIPLAMQKPKGGQMALQRVVLVGDHYQNSPVIQNLAFRHYANLEQSLFSRLVRLGSPVIHLDQQGRARPSIATLYQWRYPNLGNLPHVEALKEFQTANAGFKYDYQFIDVPDYKGHGEVEPTPHFIQNLGEAEYAVAIYQYMRLLGYPAAKISILAMYAGQRALIRDVLNHRCAKNPIFGLPKIVTTVDKYQGEQNDYIILSLTRTSRVGYLRDIRRLTVALSRARLGLYILGRRSVFEACYELKPAFELLLQRPDKLALATGELWPSERLQTEEQGSTVAGEAVMEGVEHLGQYVFEMTNAKVKQLRAERGLPETEVVEVLEPVNEDDADVYEENGEEEDGEADAEVPEDTKVESLEAGDA</sequence>
<evidence type="ECO:0000256" key="2">
    <source>
        <dbReference type="PIRNR" id="PIRNR038901"/>
    </source>
</evidence>
<dbReference type="InParanoid" id="A0A1Y2EEH2"/>
<evidence type="ECO:0000259" key="8">
    <source>
        <dbReference type="Pfam" id="PF21144"/>
    </source>
</evidence>
<keyword evidence="1" id="KW-0347">Helicase</keyword>